<sequence length="256" mass="26991">MQESADEQHSILRRTPLARPVERRADVVHRELPLVDLLCGEVIQVLVEDLYASQPEAYADYASLSSLSPDSLSLSSRSTSSSEKSLHNKRSLSAITPLSVNVEEPASYDDPPSSAVDLRNPNGTPFDDPDMGYGQDPTGSPVDGSGGSSGEHRDDAKPMDGVVQNGMYGYNVLGGGGKAPTSNNFVTKLYRALSASQPEAYADYASLSSLSPDSLSLSSGSSSAYSEVGTPPDDMCSSLHGHGTSSVMPPYGVRTT</sequence>
<keyword evidence="3" id="KW-1185">Reference proteome</keyword>
<feature type="region of interest" description="Disordered" evidence="1">
    <location>
        <begin position="102"/>
        <end position="162"/>
    </location>
</feature>
<dbReference type="InParanoid" id="A0A166NGY3"/>
<organism evidence="2 3">
    <name type="scientific">Exidia glandulosa HHB12029</name>
    <dbReference type="NCBI Taxonomy" id="1314781"/>
    <lineage>
        <taxon>Eukaryota</taxon>
        <taxon>Fungi</taxon>
        <taxon>Dikarya</taxon>
        <taxon>Basidiomycota</taxon>
        <taxon>Agaricomycotina</taxon>
        <taxon>Agaricomycetes</taxon>
        <taxon>Auriculariales</taxon>
        <taxon>Exidiaceae</taxon>
        <taxon>Exidia</taxon>
    </lineage>
</organism>
<name>A0A166NGY3_EXIGL</name>
<dbReference type="Proteomes" id="UP000077266">
    <property type="component" value="Unassembled WGS sequence"/>
</dbReference>
<evidence type="ECO:0000313" key="3">
    <source>
        <dbReference type="Proteomes" id="UP000077266"/>
    </source>
</evidence>
<evidence type="ECO:0000313" key="2">
    <source>
        <dbReference type="EMBL" id="KZV79151.1"/>
    </source>
</evidence>
<feature type="compositionally biased region" description="Low complexity" evidence="1">
    <location>
        <begin position="68"/>
        <end position="83"/>
    </location>
</feature>
<reference evidence="2 3" key="1">
    <citation type="journal article" date="2016" name="Mol. Biol. Evol.">
        <title>Comparative Genomics of Early-Diverging Mushroom-Forming Fungi Provides Insights into the Origins of Lignocellulose Decay Capabilities.</title>
        <authorList>
            <person name="Nagy L.G."/>
            <person name="Riley R."/>
            <person name="Tritt A."/>
            <person name="Adam C."/>
            <person name="Daum C."/>
            <person name="Floudas D."/>
            <person name="Sun H."/>
            <person name="Yadav J.S."/>
            <person name="Pangilinan J."/>
            <person name="Larsson K.H."/>
            <person name="Matsuura K."/>
            <person name="Barry K."/>
            <person name="Labutti K."/>
            <person name="Kuo R."/>
            <person name="Ohm R.A."/>
            <person name="Bhattacharya S.S."/>
            <person name="Shirouzu T."/>
            <person name="Yoshinaga Y."/>
            <person name="Martin F.M."/>
            <person name="Grigoriev I.V."/>
            <person name="Hibbett D.S."/>
        </authorList>
    </citation>
    <scope>NUCLEOTIDE SEQUENCE [LARGE SCALE GENOMIC DNA]</scope>
    <source>
        <strain evidence="2 3">HHB12029</strain>
    </source>
</reference>
<evidence type="ECO:0000256" key="1">
    <source>
        <dbReference type="SAM" id="MobiDB-lite"/>
    </source>
</evidence>
<proteinExistence type="predicted"/>
<accession>A0A166NGY3</accession>
<gene>
    <name evidence="2" type="ORF">EXIGLDRAFT_707575</name>
</gene>
<feature type="compositionally biased region" description="Low complexity" evidence="1">
    <location>
        <begin position="211"/>
        <end position="226"/>
    </location>
</feature>
<dbReference type="AlphaFoldDB" id="A0A166NGY3"/>
<protein>
    <submittedName>
        <fullName evidence="2">Uncharacterized protein</fullName>
    </submittedName>
</protein>
<feature type="region of interest" description="Disordered" evidence="1">
    <location>
        <begin position="68"/>
        <end position="90"/>
    </location>
</feature>
<feature type="region of interest" description="Disordered" evidence="1">
    <location>
        <begin position="211"/>
        <end position="256"/>
    </location>
</feature>
<dbReference type="EMBL" id="KV426673">
    <property type="protein sequence ID" value="KZV79151.1"/>
    <property type="molecule type" value="Genomic_DNA"/>
</dbReference>